<dbReference type="GO" id="GO:0005829">
    <property type="term" value="C:cytosol"/>
    <property type="evidence" value="ECO:0007669"/>
    <property type="project" value="TreeGrafter"/>
</dbReference>
<gene>
    <name evidence="3" type="ORF">BBP00_00002449</name>
</gene>
<feature type="region of interest" description="Disordered" evidence="2">
    <location>
        <begin position="573"/>
        <end position="611"/>
    </location>
</feature>
<evidence type="ECO:0000256" key="1">
    <source>
        <dbReference type="ARBA" id="ARBA00009078"/>
    </source>
</evidence>
<feature type="compositionally biased region" description="Acidic residues" evidence="2">
    <location>
        <begin position="699"/>
        <end position="714"/>
    </location>
</feature>
<feature type="region of interest" description="Disordered" evidence="2">
    <location>
        <begin position="623"/>
        <end position="646"/>
    </location>
</feature>
<feature type="compositionally biased region" description="Basic and acidic residues" evidence="2">
    <location>
        <begin position="812"/>
        <end position="857"/>
    </location>
</feature>
<comment type="similarity">
    <text evidence="1">Belongs to the LTV1 family.</text>
</comment>
<dbReference type="AlphaFoldDB" id="A0A3F2RYW0"/>
<evidence type="ECO:0000313" key="4">
    <source>
        <dbReference type="Proteomes" id="UP000277300"/>
    </source>
</evidence>
<dbReference type="Pfam" id="PF04180">
    <property type="entry name" value="LTV"/>
    <property type="match status" value="1"/>
</dbReference>
<dbReference type="InterPro" id="IPR023393">
    <property type="entry name" value="START-like_dom_sf"/>
</dbReference>
<dbReference type="Gene3D" id="3.30.530.20">
    <property type="match status" value="1"/>
</dbReference>
<reference evidence="3 4" key="1">
    <citation type="submission" date="2018-07" db="EMBL/GenBank/DDBJ databases">
        <title>Genome sequencing of oomycete isolates from Chile give support for New Zealand origin for Phytophthora kernoviae and make available the first Nothophytophthora sp. genome.</title>
        <authorList>
            <person name="Studholme D.J."/>
            <person name="Sanfuentes E."/>
            <person name="Panda P."/>
            <person name="Hill R."/>
            <person name="Sambles C."/>
            <person name="Grant M."/>
            <person name="Williams N.M."/>
            <person name="Mcdougal R.L."/>
        </authorList>
    </citation>
    <scope>NUCLEOTIDE SEQUENCE [LARGE SCALE GENOMIC DNA]</scope>
    <source>
        <strain evidence="3">Chile6</strain>
    </source>
</reference>
<evidence type="ECO:0000313" key="3">
    <source>
        <dbReference type="EMBL" id="RLN66077.1"/>
    </source>
</evidence>
<dbReference type="GO" id="GO:0030688">
    <property type="term" value="C:preribosome, small subunit precursor"/>
    <property type="evidence" value="ECO:0007669"/>
    <property type="project" value="TreeGrafter"/>
</dbReference>
<dbReference type="PANTHER" id="PTHR21531:SF0">
    <property type="entry name" value="PROTEIN LTV1 HOMOLOG"/>
    <property type="match status" value="1"/>
</dbReference>
<feature type="compositionally biased region" description="Acidic residues" evidence="2">
    <location>
        <begin position="580"/>
        <end position="604"/>
    </location>
</feature>
<evidence type="ECO:0000256" key="2">
    <source>
        <dbReference type="SAM" id="MobiDB-lite"/>
    </source>
</evidence>
<proteinExistence type="inferred from homology"/>
<feature type="compositionally biased region" description="Acidic residues" evidence="2">
    <location>
        <begin position="625"/>
        <end position="640"/>
    </location>
</feature>
<feature type="region of interest" description="Disordered" evidence="2">
    <location>
        <begin position="694"/>
        <end position="722"/>
    </location>
</feature>
<dbReference type="Proteomes" id="UP000277300">
    <property type="component" value="Unassembled WGS sequence"/>
</dbReference>
<protein>
    <submittedName>
        <fullName evidence="3">Uncharacterized protein</fullName>
    </submittedName>
</protein>
<accession>A0A3F2RYW0</accession>
<dbReference type="GO" id="GO:0000056">
    <property type="term" value="P:ribosomal small subunit export from nucleus"/>
    <property type="evidence" value="ECO:0007669"/>
    <property type="project" value="TreeGrafter"/>
</dbReference>
<dbReference type="OrthoDB" id="5852896at2759"/>
<dbReference type="GO" id="GO:0005634">
    <property type="term" value="C:nucleus"/>
    <property type="evidence" value="ECO:0007669"/>
    <property type="project" value="TreeGrafter"/>
</dbReference>
<dbReference type="InterPro" id="IPR007307">
    <property type="entry name" value="Ltv1"/>
</dbReference>
<feature type="compositionally biased region" description="Acidic residues" evidence="2">
    <location>
        <begin position="393"/>
        <end position="407"/>
    </location>
</feature>
<dbReference type="GO" id="GO:0042274">
    <property type="term" value="P:ribosomal small subunit biogenesis"/>
    <property type="evidence" value="ECO:0007669"/>
    <property type="project" value="InterPro"/>
</dbReference>
<comment type="caution">
    <text evidence="3">The sequence shown here is derived from an EMBL/GenBank/DDBJ whole genome shotgun (WGS) entry which is preliminary data.</text>
</comment>
<sequence>MEASALAPEATRRATAPDQLQEMLHDAMQVPALVEAPKLTPLMHISEGETQAYRHLAHSIVSRTLALETEYHRMKRPELGQRDWKLLKRHNDLSIYKRRIIKHPGQPEQTRAAAQAKRPMVLCVGSITGKLEEILYGMNAKTRDEMQATLAHISKGYMDCALLAKLEDGSDDDPYRQLSLKWHLSDTLGDARVVNHRDLCTLESMGFGRDAHGERYAYYLLQSVDFAGCPPPPETSDTVRANMMMCCIFRQVPGFSTVDVYVKGMFDMGGDIPSFLMFNASCSLMFSILGAIESAEAKRLTLLSLQKAENSVSSSFADMSGFHRRRHPSNLRCLLPWRLQQGRKKQFINKKTAQHYHVVHRSQRDPRANDPEASKYVLLSSTQQDVELRSDSEYEDSELDSDDEMPDLVDTPAPKAKTSLKPTGKGKIAFPTRKVRFGSVEAEDLVDENGLPRDGYDYAQHMKEMGHGKFYSATSRFDASEESRAMSRHVELPEDALPSGEEQERLLDAITLTTDVMDEDLREALVNGGAFEELDDNFVLQAAEENEAEGATDDFDYDAHIAKLMEAANGVPKFRGNLTDSEDEEEFSDDDDDNEEFSDGEVETPQERDEAQRVLDELFEKTLAEEYDDEQLGELEEDDPETRGEETLDGALLEAVIEDYAIVQQELADAEGKLGNPLRTGNRLQQVLEECEAERRAYEEDEDATTEEDEVEEDPVARAKREEKEIQELYERNKYLQREEREQWDCETIVSTYSTLDNHPTVLREEAPKRKKKKQAVAVTAAVTEGVRTQKVTLSRKTGMPLGVFETAASTKGEEPKTYKEGVQDNRRQKGETKEEKRARKAAVKMDKMTRRAEKKETKLAFKEEEARQSTQTVAGRVSVFKY</sequence>
<name>A0A3F2RYW0_9STRA</name>
<dbReference type="PANTHER" id="PTHR21531">
    <property type="entry name" value="LOW-TEMPERATURE VIABILITY PROTEIN LTV1-RELATED"/>
    <property type="match status" value="1"/>
</dbReference>
<feature type="region of interest" description="Disordered" evidence="2">
    <location>
        <begin position="386"/>
        <end position="425"/>
    </location>
</feature>
<feature type="region of interest" description="Disordered" evidence="2">
    <location>
        <begin position="808"/>
        <end position="857"/>
    </location>
</feature>
<dbReference type="EMBL" id="MBDO02000042">
    <property type="protein sequence ID" value="RLN66077.1"/>
    <property type="molecule type" value="Genomic_DNA"/>
</dbReference>
<organism evidence="3 4">
    <name type="scientific">Phytophthora kernoviae</name>
    <dbReference type="NCBI Taxonomy" id="325452"/>
    <lineage>
        <taxon>Eukaryota</taxon>
        <taxon>Sar</taxon>
        <taxon>Stramenopiles</taxon>
        <taxon>Oomycota</taxon>
        <taxon>Peronosporomycetes</taxon>
        <taxon>Peronosporales</taxon>
        <taxon>Peronosporaceae</taxon>
        <taxon>Phytophthora</taxon>
    </lineage>
</organism>